<keyword evidence="4" id="KW-0812">Transmembrane</keyword>
<dbReference type="InterPro" id="IPR018114">
    <property type="entry name" value="TRYPSIN_HIS"/>
</dbReference>
<keyword evidence="3" id="KW-0378">Hydrolase</keyword>
<keyword evidence="3" id="KW-0645">Protease</keyword>
<reference evidence="6" key="1">
    <citation type="submission" date="2021-12" db="EMBL/GenBank/DDBJ databases">
        <authorList>
            <person name="King R."/>
        </authorList>
    </citation>
    <scope>NUCLEOTIDE SEQUENCE</scope>
</reference>
<dbReference type="EMBL" id="OU963913">
    <property type="protein sequence ID" value="CAH0402277.1"/>
    <property type="molecule type" value="Genomic_DNA"/>
</dbReference>
<dbReference type="PROSITE" id="PS00135">
    <property type="entry name" value="TRYPSIN_SER"/>
    <property type="match status" value="1"/>
</dbReference>
<dbReference type="SMART" id="SM00020">
    <property type="entry name" value="Tryp_SPc"/>
    <property type="match status" value="1"/>
</dbReference>
<evidence type="ECO:0000313" key="6">
    <source>
        <dbReference type="EMBL" id="CAH0402277.1"/>
    </source>
</evidence>
<evidence type="ECO:0000256" key="1">
    <source>
        <dbReference type="ARBA" id="ARBA00023157"/>
    </source>
</evidence>
<keyword evidence="4" id="KW-0472">Membrane</keyword>
<proteinExistence type="inferred from homology"/>
<dbReference type="PROSITE" id="PS50240">
    <property type="entry name" value="TRYPSIN_DOM"/>
    <property type="match status" value="1"/>
</dbReference>
<keyword evidence="1" id="KW-1015">Disulfide bond</keyword>
<gene>
    <name evidence="6" type="ORF">CHILSU_LOCUS5522</name>
</gene>
<accession>A0ABN8B0B5</accession>
<organism evidence="6 7">
    <name type="scientific">Chilo suppressalis</name>
    <name type="common">Asiatic rice borer moth</name>
    <dbReference type="NCBI Taxonomy" id="168631"/>
    <lineage>
        <taxon>Eukaryota</taxon>
        <taxon>Metazoa</taxon>
        <taxon>Ecdysozoa</taxon>
        <taxon>Arthropoda</taxon>
        <taxon>Hexapoda</taxon>
        <taxon>Insecta</taxon>
        <taxon>Pterygota</taxon>
        <taxon>Neoptera</taxon>
        <taxon>Endopterygota</taxon>
        <taxon>Lepidoptera</taxon>
        <taxon>Glossata</taxon>
        <taxon>Ditrysia</taxon>
        <taxon>Pyraloidea</taxon>
        <taxon>Crambidae</taxon>
        <taxon>Crambinae</taxon>
        <taxon>Chilo</taxon>
    </lineage>
</organism>
<comment type="similarity">
    <text evidence="2">Belongs to the peptidase S1 family. CLIP subfamily.</text>
</comment>
<dbReference type="PANTHER" id="PTHR24256">
    <property type="entry name" value="TRYPTASE-RELATED"/>
    <property type="match status" value="1"/>
</dbReference>
<name>A0ABN8B0B5_CHISP</name>
<keyword evidence="3" id="KW-0720">Serine protease</keyword>
<dbReference type="SUPFAM" id="SSF50494">
    <property type="entry name" value="Trypsin-like serine proteases"/>
    <property type="match status" value="1"/>
</dbReference>
<dbReference type="Gene3D" id="2.40.10.10">
    <property type="entry name" value="Trypsin-like serine proteases"/>
    <property type="match status" value="1"/>
</dbReference>
<evidence type="ECO:0000256" key="4">
    <source>
        <dbReference type="SAM" id="Phobius"/>
    </source>
</evidence>
<dbReference type="PROSITE" id="PS00134">
    <property type="entry name" value="TRYPSIN_HIS"/>
    <property type="match status" value="1"/>
</dbReference>
<feature type="domain" description="Peptidase S1" evidence="5">
    <location>
        <begin position="23"/>
        <end position="273"/>
    </location>
</feature>
<keyword evidence="4" id="KW-1133">Transmembrane helix</keyword>
<evidence type="ECO:0000313" key="7">
    <source>
        <dbReference type="Proteomes" id="UP001153292"/>
    </source>
</evidence>
<dbReference type="PRINTS" id="PR00722">
    <property type="entry name" value="CHYMOTRYPSIN"/>
</dbReference>
<dbReference type="InterPro" id="IPR043504">
    <property type="entry name" value="Peptidase_S1_PA_chymotrypsin"/>
</dbReference>
<dbReference type="Pfam" id="PF00089">
    <property type="entry name" value="Trypsin"/>
    <property type="match status" value="1"/>
</dbReference>
<feature type="transmembrane region" description="Helical" evidence="4">
    <location>
        <begin position="281"/>
        <end position="299"/>
    </location>
</feature>
<dbReference type="CDD" id="cd00190">
    <property type="entry name" value="Tryp_SPc"/>
    <property type="match status" value="1"/>
</dbReference>
<dbReference type="InterPro" id="IPR001314">
    <property type="entry name" value="Peptidase_S1A"/>
</dbReference>
<sequence>MSVDDRRIITTLKYSKYRVKPTIVSGDPVENSKVPYIVSIKVVSRKVESDKWLWVNLCGGSIIGDYRVLSAAHCFEANDFLFVHRPDYLRVVAGSVDTEIVHSGRTETTEEVQWRKIKRIVVNKDFLFPSNDIALVYVDQKWIYSPFVSSIDLAARAADYPNTCFSAGYGKVSDNMVERYSPQLILARIRVLPRWQCSVVWQMDMNNFICTDSTFGDVAIGDSGGPLACHGITNTRQERKEVLVGVVSGKNYDKTTLYTRVSAYHDWILRDRSSGMIKPDALIITLVLLIYLLFLFRYVPTMLGEA</sequence>
<protein>
    <recommendedName>
        <fullName evidence="5">Peptidase S1 domain-containing protein</fullName>
    </recommendedName>
</protein>
<evidence type="ECO:0000256" key="3">
    <source>
        <dbReference type="RuleBase" id="RU363034"/>
    </source>
</evidence>
<evidence type="ECO:0000259" key="5">
    <source>
        <dbReference type="PROSITE" id="PS50240"/>
    </source>
</evidence>
<dbReference type="InterPro" id="IPR051487">
    <property type="entry name" value="Ser/Thr_Proteases_Immune/Dev"/>
</dbReference>
<evidence type="ECO:0000256" key="2">
    <source>
        <dbReference type="ARBA" id="ARBA00024195"/>
    </source>
</evidence>
<dbReference type="Proteomes" id="UP001153292">
    <property type="component" value="Chromosome 20"/>
</dbReference>
<dbReference type="InterPro" id="IPR001254">
    <property type="entry name" value="Trypsin_dom"/>
</dbReference>
<dbReference type="InterPro" id="IPR009003">
    <property type="entry name" value="Peptidase_S1_PA"/>
</dbReference>
<dbReference type="InterPro" id="IPR033116">
    <property type="entry name" value="TRYPSIN_SER"/>
</dbReference>
<keyword evidence="7" id="KW-1185">Reference proteome</keyword>